<reference evidence="2 3" key="1">
    <citation type="submission" date="2020-04" db="EMBL/GenBank/DDBJ databases">
        <authorList>
            <person name="Alioto T."/>
            <person name="Alioto T."/>
            <person name="Gomez Garrido J."/>
        </authorList>
    </citation>
    <scope>NUCLEOTIDE SEQUENCE [LARGE SCALE GENOMIC DNA]</scope>
</reference>
<comment type="caution">
    <text evidence="2">The sequence shown here is derived from an EMBL/GenBank/DDBJ whole genome shotgun (WGS) entry which is preliminary data.</text>
</comment>
<feature type="compositionally biased region" description="Polar residues" evidence="1">
    <location>
        <begin position="38"/>
        <end position="51"/>
    </location>
</feature>
<gene>
    <name evidence="2" type="ORF">CLODIP_2_CD12435</name>
</gene>
<feature type="region of interest" description="Disordered" evidence="1">
    <location>
        <begin position="1"/>
        <end position="51"/>
    </location>
</feature>
<evidence type="ECO:0000313" key="3">
    <source>
        <dbReference type="Proteomes" id="UP000494165"/>
    </source>
</evidence>
<dbReference type="AlphaFoldDB" id="A0A8S1CCE2"/>
<organism evidence="2 3">
    <name type="scientific">Cloeon dipterum</name>
    <dbReference type="NCBI Taxonomy" id="197152"/>
    <lineage>
        <taxon>Eukaryota</taxon>
        <taxon>Metazoa</taxon>
        <taxon>Ecdysozoa</taxon>
        <taxon>Arthropoda</taxon>
        <taxon>Hexapoda</taxon>
        <taxon>Insecta</taxon>
        <taxon>Pterygota</taxon>
        <taxon>Palaeoptera</taxon>
        <taxon>Ephemeroptera</taxon>
        <taxon>Pisciforma</taxon>
        <taxon>Baetidae</taxon>
        <taxon>Cloeon</taxon>
    </lineage>
</organism>
<sequence length="102" mass="12124">MSYDENSFESEREGPHGFDDRGNRREKKTEARARRSQKANGHQCTDSRMNATSKYKTTVECEVEEAIFGDRRRVMTKLEHYWNRRDSSMKKSCLSRYPLRLV</sequence>
<feature type="compositionally biased region" description="Basic and acidic residues" evidence="1">
    <location>
        <begin position="9"/>
        <end position="33"/>
    </location>
</feature>
<evidence type="ECO:0000256" key="1">
    <source>
        <dbReference type="SAM" id="MobiDB-lite"/>
    </source>
</evidence>
<keyword evidence="3" id="KW-1185">Reference proteome</keyword>
<accession>A0A8S1CCE2</accession>
<protein>
    <submittedName>
        <fullName evidence="2">Uncharacterized protein</fullName>
    </submittedName>
</protein>
<dbReference type="EMBL" id="CADEPI010000018">
    <property type="protein sequence ID" value="CAB3364997.1"/>
    <property type="molecule type" value="Genomic_DNA"/>
</dbReference>
<proteinExistence type="predicted"/>
<name>A0A8S1CCE2_9INSE</name>
<evidence type="ECO:0000313" key="2">
    <source>
        <dbReference type="EMBL" id="CAB3364997.1"/>
    </source>
</evidence>
<dbReference type="Proteomes" id="UP000494165">
    <property type="component" value="Unassembled WGS sequence"/>
</dbReference>